<reference evidence="5 6" key="2">
    <citation type="submission" date="2019-08" db="EMBL/GenBank/DDBJ databases">
        <title>Jejuicoccus antrihumi gen. nov., sp. nov., a new member of the family Dermacoccaceae isolated from a cave.</title>
        <authorList>
            <person name="Schumann P."/>
            <person name="Kim I.S."/>
        </authorList>
    </citation>
    <scope>NUCLEOTIDE SEQUENCE [LARGE SCALE GENOMIC DNA]</scope>
    <source>
        <strain evidence="5 6">C5-26</strain>
    </source>
</reference>
<name>A0A563E5X1_9MICO</name>
<dbReference type="EMBL" id="VCQV01000005">
    <property type="protein sequence ID" value="TWP37689.1"/>
    <property type="molecule type" value="Genomic_DNA"/>
</dbReference>
<reference evidence="5 6" key="1">
    <citation type="submission" date="2019-05" db="EMBL/GenBank/DDBJ databases">
        <authorList>
            <person name="Lee S.D."/>
        </authorList>
    </citation>
    <scope>NUCLEOTIDE SEQUENCE [LARGE SCALE GENOMIC DNA]</scope>
    <source>
        <strain evidence="5 6">C5-26</strain>
    </source>
</reference>
<dbReference type="OrthoDB" id="4427276at2"/>
<dbReference type="SUPFAM" id="SSF50249">
    <property type="entry name" value="Nucleic acid-binding proteins"/>
    <property type="match status" value="1"/>
</dbReference>
<dbReference type="HAMAP" id="MF_00984">
    <property type="entry name" value="SSB"/>
    <property type="match status" value="1"/>
</dbReference>
<protein>
    <recommendedName>
        <fullName evidence="2 3">Single-stranded DNA-binding protein</fullName>
        <shortName evidence="2">SSB</shortName>
    </recommendedName>
</protein>
<keyword evidence="6" id="KW-1185">Reference proteome</keyword>
<sequence length="197" mass="20481">MRRCPHPVTDVLPSPSVGGSLVSTRDAGETAPADGSGSMNEITVSLAGNLATEPEPRTTKTGEPVVSFRIVVNEQRYDASQGTYTDSASTFMTVTAWRSLAVNVAASLHKGEPVVVTGRLRVNKWTTQEGEARSTAEVTAYHVGHDLKFGRSSFSRPQRAAGWGGPVPAASPPAEPGPGEGFNAGPLTPAAEPAQTG</sequence>
<evidence type="ECO:0000256" key="4">
    <source>
        <dbReference type="SAM" id="MobiDB-lite"/>
    </source>
</evidence>
<gene>
    <name evidence="5" type="ORF">FGL98_05665</name>
</gene>
<feature type="region of interest" description="Disordered" evidence="4">
    <location>
        <begin position="155"/>
        <end position="197"/>
    </location>
</feature>
<accession>A0A563E5X1</accession>
<dbReference type="PANTHER" id="PTHR10302:SF27">
    <property type="entry name" value="SINGLE-STRANDED DNA-BINDING PROTEIN"/>
    <property type="match status" value="1"/>
</dbReference>
<dbReference type="AlphaFoldDB" id="A0A563E5X1"/>
<dbReference type="Gene3D" id="2.40.50.140">
    <property type="entry name" value="Nucleic acid-binding proteins"/>
    <property type="match status" value="1"/>
</dbReference>
<evidence type="ECO:0000256" key="2">
    <source>
        <dbReference type="HAMAP-Rule" id="MF_00984"/>
    </source>
</evidence>
<dbReference type="PANTHER" id="PTHR10302">
    <property type="entry name" value="SINGLE-STRANDED DNA-BINDING PROTEIN"/>
    <property type="match status" value="1"/>
</dbReference>
<feature type="region of interest" description="Disordered" evidence="4">
    <location>
        <begin position="1"/>
        <end position="40"/>
    </location>
</feature>
<dbReference type="InterPro" id="IPR000424">
    <property type="entry name" value="Primosome_PriB/ssb"/>
</dbReference>
<dbReference type="Pfam" id="PF00436">
    <property type="entry name" value="SSB"/>
    <property type="match status" value="1"/>
</dbReference>
<evidence type="ECO:0000256" key="1">
    <source>
        <dbReference type="ARBA" id="ARBA00023125"/>
    </source>
</evidence>
<comment type="caution">
    <text evidence="5">The sequence shown here is derived from an EMBL/GenBank/DDBJ whole genome shotgun (WGS) entry which is preliminary data.</text>
</comment>
<evidence type="ECO:0000313" key="6">
    <source>
        <dbReference type="Proteomes" id="UP000320244"/>
    </source>
</evidence>
<dbReference type="GO" id="GO:0006260">
    <property type="term" value="P:DNA replication"/>
    <property type="evidence" value="ECO:0007669"/>
    <property type="project" value="InterPro"/>
</dbReference>
<comment type="subunit">
    <text evidence="2">Homotetramer.</text>
</comment>
<dbReference type="GO" id="GO:0009295">
    <property type="term" value="C:nucleoid"/>
    <property type="evidence" value="ECO:0007669"/>
    <property type="project" value="TreeGrafter"/>
</dbReference>
<dbReference type="InterPro" id="IPR011344">
    <property type="entry name" value="ssDNA-bd"/>
</dbReference>
<dbReference type="GO" id="GO:0003697">
    <property type="term" value="F:single-stranded DNA binding"/>
    <property type="evidence" value="ECO:0007669"/>
    <property type="project" value="UniProtKB-UniRule"/>
</dbReference>
<dbReference type="NCBIfam" id="TIGR00621">
    <property type="entry name" value="ssb"/>
    <property type="match status" value="1"/>
</dbReference>
<dbReference type="PROSITE" id="PS50935">
    <property type="entry name" value="SSB"/>
    <property type="match status" value="1"/>
</dbReference>
<comment type="caution">
    <text evidence="2">Lacks conserved residue(s) required for the propagation of feature annotation.</text>
</comment>
<dbReference type="CDD" id="cd04496">
    <property type="entry name" value="SSB_OBF"/>
    <property type="match status" value="1"/>
</dbReference>
<dbReference type="InterPro" id="IPR012340">
    <property type="entry name" value="NA-bd_OB-fold"/>
</dbReference>
<evidence type="ECO:0000313" key="5">
    <source>
        <dbReference type="EMBL" id="TWP37689.1"/>
    </source>
</evidence>
<dbReference type="Proteomes" id="UP000320244">
    <property type="component" value="Unassembled WGS sequence"/>
</dbReference>
<evidence type="ECO:0000256" key="3">
    <source>
        <dbReference type="RuleBase" id="RU000524"/>
    </source>
</evidence>
<organism evidence="5 6">
    <name type="scientific">Leekyejoonella antrihumi</name>
    <dbReference type="NCBI Taxonomy" id="1660198"/>
    <lineage>
        <taxon>Bacteria</taxon>
        <taxon>Bacillati</taxon>
        <taxon>Actinomycetota</taxon>
        <taxon>Actinomycetes</taxon>
        <taxon>Micrococcales</taxon>
        <taxon>Dermacoccaceae</taxon>
        <taxon>Leekyejoonella</taxon>
    </lineage>
</organism>
<keyword evidence="1 2" id="KW-0238">DNA-binding</keyword>
<proteinExistence type="inferred from homology"/>